<evidence type="ECO:0000256" key="4">
    <source>
        <dbReference type="ARBA" id="ARBA00023015"/>
    </source>
</evidence>
<name>A0A507B1N6_9PEZI</name>
<proteinExistence type="inferred from homology"/>
<evidence type="ECO:0000313" key="10">
    <source>
        <dbReference type="Proteomes" id="UP000319257"/>
    </source>
</evidence>
<reference evidence="9 10" key="1">
    <citation type="submission" date="2019-06" db="EMBL/GenBank/DDBJ databases">
        <title>Draft genome sequence of the filamentous fungus Phialemoniopsis curvata isolated from diesel fuel.</title>
        <authorList>
            <person name="Varaljay V.A."/>
            <person name="Lyon W.J."/>
            <person name="Crouch A.L."/>
            <person name="Drake C.E."/>
            <person name="Hollomon J.M."/>
            <person name="Nadeau L.J."/>
            <person name="Nunn H.S."/>
            <person name="Stevenson B.S."/>
            <person name="Bojanowski C.L."/>
            <person name="Crookes-Goodson W.J."/>
        </authorList>
    </citation>
    <scope>NUCLEOTIDE SEQUENCE [LARGE SCALE GENOMIC DNA]</scope>
    <source>
        <strain evidence="9 10">D216</strain>
    </source>
</reference>
<comment type="similarity">
    <text evidence="2">Belongs to the mitochondrion-specific ribosomal protein mL67 family.</text>
</comment>
<evidence type="ECO:0000256" key="8">
    <source>
        <dbReference type="ARBA" id="ARBA00035185"/>
    </source>
</evidence>
<dbReference type="OrthoDB" id="5333655at2759"/>
<dbReference type="AlphaFoldDB" id="A0A507B1N6"/>
<keyword evidence="10" id="KW-1185">Reference proteome</keyword>
<accession>A0A507B1N6</accession>
<dbReference type="InParanoid" id="A0A507B1N6"/>
<dbReference type="GeneID" id="41973184"/>
<keyword evidence="6" id="KW-0804">Transcription</keyword>
<evidence type="ECO:0000256" key="7">
    <source>
        <dbReference type="ARBA" id="ARBA00023274"/>
    </source>
</evidence>
<dbReference type="InterPro" id="IPR024629">
    <property type="entry name" value="Ribosomal_mL67"/>
</dbReference>
<organism evidence="9 10">
    <name type="scientific">Thyridium curvatum</name>
    <dbReference type="NCBI Taxonomy" id="1093900"/>
    <lineage>
        <taxon>Eukaryota</taxon>
        <taxon>Fungi</taxon>
        <taxon>Dikarya</taxon>
        <taxon>Ascomycota</taxon>
        <taxon>Pezizomycotina</taxon>
        <taxon>Sordariomycetes</taxon>
        <taxon>Sordariomycetidae</taxon>
        <taxon>Thyridiales</taxon>
        <taxon>Thyridiaceae</taxon>
        <taxon>Thyridium</taxon>
    </lineage>
</organism>
<dbReference type="PANTHER" id="PTHR28184">
    <property type="entry name" value="MITOCHONDRIAL HOMOLOGOUS RECOMBINATION PROTEIN 1"/>
    <property type="match status" value="1"/>
</dbReference>
<evidence type="ECO:0000256" key="6">
    <source>
        <dbReference type="ARBA" id="ARBA00023163"/>
    </source>
</evidence>
<sequence length="242" mass="27019">MNPVPAFPVSRLSMGLARIAIRPASTYRGRYKQPQPEKTGFEPGHGEQIWIFNHIMSNQIIYSHTPVLYSNRALRQLPFNGKKTKHPKLRKDYWKPMALIQFAEGAGVVGQSVFQKLREFRRLHELSWGHQADDFLHMDRQRRGEALNDQKANAVADVAAVLGGAGRGNKIAAVEDGQDSAKNLVEATVYWADARDREFATAWSSNITHELGIPELVAVEEEVDVEIPEEAAQGKPVEATPA</sequence>
<dbReference type="GO" id="GO:0003735">
    <property type="term" value="F:structural constituent of ribosome"/>
    <property type="evidence" value="ECO:0007669"/>
    <property type="project" value="TreeGrafter"/>
</dbReference>
<evidence type="ECO:0000256" key="2">
    <source>
        <dbReference type="ARBA" id="ARBA00010741"/>
    </source>
</evidence>
<dbReference type="GO" id="GO:0000150">
    <property type="term" value="F:DNA strand exchange activity"/>
    <property type="evidence" value="ECO:0007669"/>
    <property type="project" value="InterPro"/>
</dbReference>
<dbReference type="GO" id="GO:1990904">
    <property type="term" value="C:ribonucleoprotein complex"/>
    <property type="evidence" value="ECO:0007669"/>
    <property type="project" value="UniProtKB-KW"/>
</dbReference>
<dbReference type="EMBL" id="SKBQ01000031">
    <property type="protein sequence ID" value="TPX13793.1"/>
    <property type="molecule type" value="Genomic_DNA"/>
</dbReference>
<evidence type="ECO:0000256" key="1">
    <source>
        <dbReference type="ARBA" id="ARBA00004173"/>
    </source>
</evidence>
<dbReference type="STRING" id="1093900.A0A507B1N6"/>
<protein>
    <recommendedName>
        <fullName evidence="8">Large ribosomal subunit protein mL67</fullName>
    </recommendedName>
</protein>
<dbReference type="FunCoup" id="A0A507B1N6">
    <property type="interactions" value="105"/>
</dbReference>
<gene>
    <name evidence="9" type="ORF">E0L32_005737</name>
</gene>
<comment type="caution">
    <text evidence="9">The sequence shown here is derived from an EMBL/GenBank/DDBJ whole genome shotgun (WGS) entry which is preliminary data.</text>
</comment>
<dbReference type="RefSeq" id="XP_030995504.1">
    <property type="nucleotide sequence ID" value="XM_031140292.1"/>
</dbReference>
<evidence type="ECO:0000313" key="9">
    <source>
        <dbReference type="EMBL" id="TPX13793.1"/>
    </source>
</evidence>
<keyword evidence="5" id="KW-0496">Mitochondrion</keyword>
<evidence type="ECO:0000256" key="5">
    <source>
        <dbReference type="ARBA" id="ARBA00023128"/>
    </source>
</evidence>
<keyword evidence="7" id="KW-0687">Ribonucleoprotein</keyword>
<dbReference type="PANTHER" id="PTHR28184:SF1">
    <property type="entry name" value="LARGE RIBOSOMAL SUBUNIT PROTEIN ML67"/>
    <property type="match status" value="1"/>
</dbReference>
<keyword evidence="4" id="KW-0805">Transcription regulation</keyword>
<dbReference type="Proteomes" id="UP000319257">
    <property type="component" value="Unassembled WGS sequence"/>
</dbReference>
<dbReference type="GO" id="GO:0003697">
    <property type="term" value="F:single-stranded DNA binding"/>
    <property type="evidence" value="ECO:0007669"/>
    <property type="project" value="InterPro"/>
</dbReference>
<keyword evidence="3" id="KW-0689">Ribosomal protein</keyword>
<evidence type="ECO:0000256" key="3">
    <source>
        <dbReference type="ARBA" id="ARBA00022980"/>
    </source>
</evidence>
<dbReference type="GO" id="GO:0005739">
    <property type="term" value="C:mitochondrion"/>
    <property type="evidence" value="ECO:0007669"/>
    <property type="project" value="UniProtKB-SubCell"/>
</dbReference>
<dbReference type="Pfam" id="PF12829">
    <property type="entry name" value="Mhr1"/>
    <property type="match status" value="1"/>
</dbReference>
<dbReference type="GO" id="GO:0005840">
    <property type="term" value="C:ribosome"/>
    <property type="evidence" value="ECO:0007669"/>
    <property type="project" value="UniProtKB-KW"/>
</dbReference>
<comment type="subcellular location">
    <subcellularLocation>
        <location evidence="1">Mitochondrion</location>
    </subcellularLocation>
</comment>